<feature type="domain" description="Retroviral polymerase SH3-like" evidence="2">
    <location>
        <begin position="22"/>
        <end position="78"/>
    </location>
</feature>
<name>A0A699L4B4_TANCI</name>
<comment type="caution">
    <text evidence="3">The sequence shown here is derived from an EMBL/GenBank/DDBJ whole genome shotgun (WGS) entry which is preliminary data.</text>
</comment>
<evidence type="ECO:0000259" key="2">
    <source>
        <dbReference type="Pfam" id="PF25597"/>
    </source>
</evidence>
<feature type="region of interest" description="Disordered" evidence="1">
    <location>
        <begin position="134"/>
        <end position="156"/>
    </location>
</feature>
<feature type="compositionally biased region" description="Basic and acidic residues" evidence="1">
    <location>
        <begin position="134"/>
        <end position="149"/>
    </location>
</feature>
<accession>A0A699L4B4</accession>
<reference evidence="3" key="1">
    <citation type="journal article" date="2019" name="Sci. Rep.">
        <title>Draft genome of Tanacetum cinerariifolium, the natural source of mosquito coil.</title>
        <authorList>
            <person name="Yamashiro T."/>
            <person name="Shiraishi A."/>
            <person name="Satake H."/>
            <person name="Nakayama K."/>
        </authorList>
    </citation>
    <scope>NUCLEOTIDE SEQUENCE</scope>
</reference>
<evidence type="ECO:0000256" key="1">
    <source>
        <dbReference type="SAM" id="MobiDB-lite"/>
    </source>
</evidence>
<dbReference type="EMBL" id="BKCJ010586264">
    <property type="protein sequence ID" value="GFB25500.1"/>
    <property type="molecule type" value="Genomic_DNA"/>
</dbReference>
<feature type="non-terminal residue" evidence="3">
    <location>
        <position position="1"/>
    </location>
</feature>
<proteinExistence type="predicted"/>
<protein>
    <submittedName>
        <fullName evidence="3">Retrovirus-related Pol polyprotein from transposon TNT 1-94</fullName>
    </submittedName>
</protein>
<organism evidence="3">
    <name type="scientific">Tanacetum cinerariifolium</name>
    <name type="common">Dalmatian daisy</name>
    <name type="synonym">Chrysanthemum cinerariifolium</name>
    <dbReference type="NCBI Taxonomy" id="118510"/>
    <lineage>
        <taxon>Eukaryota</taxon>
        <taxon>Viridiplantae</taxon>
        <taxon>Streptophyta</taxon>
        <taxon>Embryophyta</taxon>
        <taxon>Tracheophyta</taxon>
        <taxon>Spermatophyta</taxon>
        <taxon>Magnoliopsida</taxon>
        <taxon>eudicotyledons</taxon>
        <taxon>Gunneridae</taxon>
        <taxon>Pentapetalae</taxon>
        <taxon>asterids</taxon>
        <taxon>campanulids</taxon>
        <taxon>Asterales</taxon>
        <taxon>Asteraceae</taxon>
        <taxon>Asteroideae</taxon>
        <taxon>Anthemideae</taxon>
        <taxon>Anthemidinae</taxon>
        <taxon>Tanacetum</taxon>
    </lineage>
</organism>
<evidence type="ECO:0000313" key="3">
    <source>
        <dbReference type="EMBL" id="GFB25500.1"/>
    </source>
</evidence>
<gene>
    <name evidence="3" type="ORF">Tci_697471</name>
</gene>
<sequence>KTPYELLPGRTPSIGFMRPFGCLVTILNTLDPLGKFNGKVDEGFLVGYSINSKAFRVFNSKTRIVQETLHINFLENKPNVAGSKVRMETVYAQQYVLLPIWSTGLQDPHNTDAITAFDVKENENEAHVSLSRIDKTKKHDEKAKREAKGKSHVGSPIGVRDLRDAFEEFFVNSTNRVNVASAPVTVAGPNPTNSANSFNTTSPSDIVVSPNFGIARKSSFVDPFNYPDDPEMPALEDIVYSDYEEDVGEEPDFSNLETNISVSPIPTTRVHKDHPVTQIIGDWTSAPQTRCMARMVKEQGGLNQINDEDFHTYLVHKEAKRRHFASSGLCGLQVKQKDDGIFISQDKYVAKILRKFGFTDVKSANTPIKTDKPLLKDPDGEDVDVHIYRSMIGSLMYLTSSRPDIVFVVCACA</sequence>
<dbReference type="InterPro" id="IPR057670">
    <property type="entry name" value="SH3_retrovirus"/>
</dbReference>
<dbReference type="Pfam" id="PF25597">
    <property type="entry name" value="SH3_retrovirus"/>
    <property type="match status" value="1"/>
</dbReference>
<dbReference type="AlphaFoldDB" id="A0A699L4B4"/>